<dbReference type="PANTHER" id="PTHR37292:SF2">
    <property type="entry name" value="DUF262 DOMAIN-CONTAINING PROTEIN"/>
    <property type="match status" value="1"/>
</dbReference>
<dbReference type="Proteomes" id="UP000429958">
    <property type="component" value="Unassembled WGS sequence"/>
</dbReference>
<dbReference type="Pfam" id="PF03235">
    <property type="entry name" value="GmrSD_N"/>
    <property type="match status" value="1"/>
</dbReference>
<organism evidence="2 3">
    <name type="scientific">Clostridium porci</name>
    <dbReference type="NCBI Taxonomy" id="2605778"/>
    <lineage>
        <taxon>Bacteria</taxon>
        <taxon>Bacillati</taxon>
        <taxon>Bacillota</taxon>
        <taxon>Clostridia</taxon>
        <taxon>Eubacteriales</taxon>
        <taxon>Clostridiaceae</taxon>
        <taxon>Clostridium</taxon>
    </lineage>
</organism>
<protein>
    <submittedName>
        <fullName evidence="2">DUF262 domain-containing protein</fullName>
    </submittedName>
</protein>
<dbReference type="RefSeq" id="WP_328597554.1">
    <property type="nucleotide sequence ID" value="NZ_VUMD01000012.1"/>
</dbReference>
<evidence type="ECO:0000313" key="2">
    <source>
        <dbReference type="EMBL" id="MSS37639.1"/>
    </source>
</evidence>
<dbReference type="PANTHER" id="PTHR37292">
    <property type="entry name" value="VNG6097C"/>
    <property type="match status" value="1"/>
</dbReference>
<feature type="domain" description="GmrSD restriction endonucleases N-terminal" evidence="1">
    <location>
        <begin position="15"/>
        <end position="254"/>
    </location>
</feature>
<gene>
    <name evidence="2" type="ORF">FYJ39_13905</name>
</gene>
<evidence type="ECO:0000259" key="1">
    <source>
        <dbReference type="Pfam" id="PF03235"/>
    </source>
</evidence>
<dbReference type="InterPro" id="IPR004919">
    <property type="entry name" value="GmrSD_N"/>
</dbReference>
<name>A0A7X2NMJ4_9CLOT</name>
<dbReference type="AlphaFoldDB" id="A0A7X2NMJ4"/>
<comment type="caution">
    <text evidence="2">The sequence shown here is derived from an EMBL/GenBank/DDBJ whole genome shotgun (WGS) entry which is preliminary data.</text>
</comment>
<sequence length="591" mass="67987">MQTNDKPITELMFAINEGKTQLPDFQRGWVWEDNRIQALIASITNNFPVGAAMFLEYGNESVRFKYRVIEGAPSNGNSPSELILDGQQRLTSIYSALFNSAPVHTRTDKGKEIYRYYYIDIEKALDPAGDREDAIFSVPENRIVTSNFGRDIDLDLSDRTKEFEKKMFPLNIILNFTEVQNWQNQYYAYCNYNPEAIKEFTEFNTKVIMQTMQYKMPVILLGKETPKEAVCQVFENVNTGGVSLTVFELITAIFAMDDFELRKDWEDRREKFFAGDLLSIITATDFLVACTLLSTYKKGGTVSCKKKDVLNLSLSDYKKYADVLSNGFVEAEKMLQEERIFSSRDLPYSTQLIPLAVICTLLNDGHRIKVTNIKNKIKQWYWCGVFGELYGSANETRYVNDVVGIMEWIENEVTAPKTVQEAYFNPTRLITLQTRQSAAYKGIMALILKNHCKDFISGREMDFTVYKAENIDIHHIFPRDYCEKQNYPREKWNSIVNKTPITYSTNREIGGVAPSKYLEKIENKGQVNTPALDEYLKSHWIDVDSCRKDDFDMHIVHRAKMLLDSIEKATGKSISGRESEDVIRLFGSRLG</sequence>
<keyword evidence="3" id="KW-1185">Reference proteome</keyword>
<accession>A0A7X2NMJ4</accession>
<proteinExistence type="predicted"/>
<evidence type="ECO:0000313" key="3">
    <source>
        <dbReference type="Proteomes" id="UP000429958"/>
    </source>
</evidence>
<dbReference type="EMBL" id="VUMD01000012">
    <property type="protein sequence ID" value="MSS37639.1"/>
    <property type="molecule type" value="Genomic_DNA"/>
</dbReference>
<reference evidence="2 3" key="1">
    <citation type="submission" date="2019-08" db="EMBL/GenBank/DDBJ databases">
        <title>In-depth cultivation of the pig gut microbiome towards novel bacterial diversity and tailored functional studies.</title>
        <authorList>
            <person name="Wylensek D."/>
            <person name="Hitch T.C.A."/>
            <person name="Clavel T."/>
        </authorList>
    </citation>
    <scope>NUCLEOTIDE SEQUENCE [LARGE SCALE GENOMIC DNA]</scope>
    <source>
        <strain evidence="2 3">WCA-389-WT-23D1</strain>
    </source>
</reference>